<dbReference type="EMBL" id="GBYB01000524">
    <property type="protein sequence ID" value="JAG70291.1"/>
    <property type="molecule type" value="Transcribed_RNA"/>
</dbReference>
<reference evidence="1" key="1">
    <citation type="submission" date="2015-01" db="EMBL/GenBank/DDBJ databases">
        <title>Transcriptome Assembly of Fopius arisanus.</title>
        <authorList>
            <person name="Geib S."/>
        </authorList>
    </citation>
    <scope>NUCLEOTIDE SEQUENCE</scope>
</reference>
<accession>A0A0C9QBA2</accession>
<dbReference type="AlphaFoldDB" id="A0A0C9QBA2"/>
<sequence length="117" mass="13491">DLRDSSEDSDSDAEELRRVVDKSYKKLLVMESHFARANGLRATKDNVRIDVKRVVSSPSPFGLIVVNQAQKTKNAYGSFLEFFIHCIKKSIMVVTRRASDLFSWICDRVKNFKIRFC</sequence>
<gene>
    <name evidence="1" type="ORF">g.52762</name>
</gene>
<evidence type="ECO:0000313" key="1">
    <source>
        <dbReference type="EMBL" id="JAG70291.1"/>
    </source>
</evidence>
<proteinExistence type="predicted"/>
<name>A0A0C9QBA2_9HYME</name>
<feature type="non-terminal residue" evidence="1">
    <location>
        <position position="1"/>
    </location>
</feature>
<protein>
    <submittedName>
        <fullName evidence="1">ORF c22707_g1_i1|g.52762 c22707_g1_i1|m.527 62 type:5prime_partial len:118 (-) protein</fullName>
    </submittedName>
</protein>
<organism evidence="1">
    <name type="scientific">Fopius arisanus</name>
    <dbReference type="NCBI Taxonomy" id="64838"/>
    <lineage>
        <taxon>Eukaryota</taxon>
        <taxon>Metazoa</taxon>
        <taxon>Ecdysozoa</taxon>
        <taxon>Arthropoda</taxon>
        <taxon>Hexapoda</taxon>
        <taxon>Insecta</taxon>
        <taxon>Pterygota</taxon>
        <taxon>Neoptera</taxon>
        <taxon>Endopterygota</taxon>
        <taxon>Hymenoptera</taxon>
        <taxon>Apocrita</taxon>
        <taxon>Ichneumonoidea</taxon>
        <taxon>Braconidae</taxon>
        <taxon>Opiinae</taxon>
        <taxon>Fopius</taxon>
    </lineage>
</organism>